<accession>A0A166DHX4</accession>
<sequence length="262" mass="28657">MLLCPIIVSSNPPLALARHHCRPHMHDFHLRQQGRPGSRVEVRFGYDSRRIDARSAIKNTQQTWGLRTLSTEVLLHMHPNHLLRRHIILHSNTINRVSPSTPIPLETIGTLIQSATILSPPPMLRPAPPPAGGTAGWNGPREDPSYTHPARRDCLAAIDQGPLDSCISAHTHSLSSPCRPDGWPSSLTALHLPSSALAPPSLSTTFLEPRSRHGLHPPAPFATLLPSSRVPFNVHFGLYLELQLGAVDQLACSTVSPPPIHH</sequence>
<keyword evidence="2" id="KW-1185">Reference proteome</keyword>
<dbReference type="EMBL" id="KV417613">
    <property type="protein sequence ID" value="KZP14729.1"/>
    <property type="molecule type" value="Genomic_DNA"/>
</dbReference>
<evidence type="ECO:0000313" key="1">
    <source>
        <dbReference type="EMBL" id="KZP14729.1"/>
    </source>
</evidence>
<dbReference type="Proteomes" id="UP000076532">
    <property type="component" value="Unassembled WGS sequence"/>
</dbReference>
<dbReference type="AlphaFoldDB" id="A0A166DHX4"/>
<gene>
    <name evidence="1" type="ORF">FIBSPDRAFT_102279</name>
</gene>
<protein>
    <submittedName>
        <fullName evidence="1">Uncharacterized protein</fullName>
    </submittedName>
</protein>
<name>A0A166DHX4_9AGAM</name>
<evidence type="ECO:0000313" key="2">
    <source>
        <dbReference type="Proteomes" id="UP000076532"/>
    </source>
</evidence>
<organism evidence="1 2">
    <name type="scientific">Athelia psychrophila</name>
    <dbReference type="NCBI Taxonomy" id="1759441"/>
    <lineage>
        <taxon>Eukaryota</taxon>
        <taxon>Fungi</taxon>
        <taxon>Dikarya</taxon>
        <taxon>Basidiomycota</taxon>
        <taxon>Agaricomycotina</taxon>
        <taxon>Agaricomycetes</taxon>
        <taxon>Agaricomycetidae</taxon>
        <taxon>Atheliales</taxon>
        <taxon>Atheliaceae</taxon>
        <taxon>Athelia</taxon>
    </lineage>
</organism>
<reference evidence="1 2" key="1">
    <citation type="journal article" date="2016" name="Mol. Biol. Evol.">
        <title>Comparative Genomics of Early-Diverging Mushroom-Forming Fungi Provides Insights into the Origins of Lignocellulose Decay Capabilities.</title>
        <authorList>
            <person name="Nagy L.G."/>
            <person name="Riley R."/>
            <person name="Tritt A."/>
            <person name="Adam C."/>
            <person name="Daum C."/>
            <person name="Floudas D."/>
            <person name="Sun H."/>
            <person name="Yadav J.S."/>
            <person name="Pangilinan J."/>
            <person name="Larsson K.H."/>
            <person name="Matsuura K."/>
            <person name="Barry K."/>
            <person name="Labutti K."/>
            <person name="Kuo R."/>
            <person name="Ohm R.A."/>
            <person name="Bhattacharya S.S."/>
            <person name="Shirouzu T."/>
            <person name="Yoshinaga Y."/>
            <person name="Martin F.M."/>
            <person name="Grigoriev I.V."/>
            <person name="Hibbett D.S."/>
        </authorList>
    </citation>
    <scope>NUCLEOTIDE SEQUENCE [LARGE SCALE GENOMIC DNA]</scope>
    <source>
        <strain evidence="1 2">CBS 109695</strain>
    </source>
</reference>
<proteinExistence type="predicted"/>